<dbReference type="Gene3D" id="3.90.550.10">
    <property type="entry name" value="Spore Coat Polysaccharide Biosynthesis Protein SpsA, Chain A"/>
    <property type="match status" value="1"/>
</dbReference>
<evidence type="ECO:0000259" key="2">
    <source>
        <dbReference type="Pfam" id="PF12804"/>
    </source>
</evidence>
<feature type="domain" description="MobA-like NTP transferase" evidence="2">
    <location>
        <begin position="29"/>
        <end position="137"/>
    </location>
</feature>
<sequence>MTDTATGWSALILAGSRPGVVDPLAAYAGVPHKALIVLNGETLLARVAAAVRGAGATMIAVSADDPAVIAEANRLSLRVIPTASGPSGSVARGLEALGAPLLVTTADHALLQPAWIDRFIADLPPGTDVATLLARQDVIEAAAPGTRRTYLRFADGAWSGCNLFWLATPRAAAAIGLWAQVEADRKRPWRIVRRLGPGLLLRYLTGRLTLNDAVRHLGRRAGVEAAVVATPYGLAAVDVDKPADLDLVRTLLP</sequence>
<proteinExistence type="predicted"/>
<dbReference type="RefSeq" id="WP_199034268.1">
    <property type="nucleotide sequence ID" value="NZ_JAELXS010000001.1"/>
</dbReference>
<evidence type="ECO:0000313" key="3">
    <source>
        <dbReference type="EMBL" id="MBJ6120425.1"/>
    </source>
</evidence>
<name>A0ABS0XKY2_9SPHN</name>
<keyword evidence="1" id="KW-0460">Magnesium</keyword>
<dbReference type="InterPro" id="IPR025877">
    <property type="entry name" value="MobA-like_NTP_Trfase"/>
</dbReference>
<protein>
    <submittedName>
        <fullName evidence="3">Nucleotidyltransferase family protein</fullName>
    </submittedName>
</protein>
<comment type="caution">
    <text evidence="3">The sequence shown here is derived from an EMBL/GenBank/DDBJ whole genome shotgun (WGS) entry which is preliminary data.</text>
</comment>
<dbReference type="InterPro" id="IPR029044">
    <property type="entry name" value="Nucleotide-diphossugar_trans"/>
</dbReference>
<accession>A0ABS0XKY2</accession>
<reference evidence="4" key="1">
    <citation type="submission" date="2020-12" db="EMBL/GenBank/DDBJ databases">
        <title>Hymenobacter sp.</title>
        <authorList>
            <person name="Kim M.K."/>
        </authorList>
    </citation>
    <scope>NUCLEOTIDE SEQUENCE [LARGE SCALE GENOMIC DNA]</scope>
    <source>
        <strain evidence="4">BT553</strain>
    </source>
</reference>
<dbReference type="SUPFAM" id="SSF53448">
    <property type="entry name" value="Nucleotide-diphospho-sugar transferases"/>
    <property type="match status" value="1"/>
</dbReference>
<dbReference type="EMBL" id="JAELXS010000001">
    <property type="protein sequence ID" value="MBJ6120425.1"/>
    <property type="molecule type" value="Genomic_DNA"/>
</dbReference>
<dbReference type="Pfam" id="PF12804">
    <property type="entry name" value="NTP_transf_3"/>
    <property type="match status" value="1"/>
</dbReference>
<gene>
    <name evidence="3" type="ORF">JAO74_01330</name>
</gene>
<keyword evidence="4" id="KW-1185">Reference proteome</keyword>
<evidence type="ECO:0000313" key="4">
    <source>
        <dbReference type="Proteomes" id="UP000640426"/>
    </source>
</evidence>
<dbReference type="Proteomes" id="UP000640426">
    <property type="component" value="Unassembled WGS sequence"/>
</dbReference>
<organism evidence="3 4">
    <name type="scientific">Sphingomonas mollis</name>
    <dbReference type="NCBI Taxonomy" id="2795726"/>
    <lineage>
        <taxon>Bacteria</taxon>
        <taxon>Pseudomonadati</taxon>
        <taxon>Pseudomonadota</taxon>
        <taxon>Alphaproteobacteria</taxon>
        <taxon>Sphingomonadales</taxon>
        <taxon>Sphingomonadaceae</taxon>
        <taxon>Sphingomonas</taxon>
    </lineage>
</organism>
<evidence type="ECO:0000256" key="1">
    <source>
        <dbReference type="ARBA" id="ARBA00022842"/>
    </source>
</evidence>